<dbReference type="PANTHER" id="PTHR22538:SF1">
    <property type="entry name" value="VWFD DOMAIN-CONTAINING PROTEIN"/>
    <property type="match status" value="1"/>
</dbReference>
<name>A0A3S7X557_LEIDO</name>
<dbReference type="EMBL" id="CP029531">
    <property type="protein sequence ID" value="AYU81574.1"/>
    <property type="molecule type" value="Genomic_DNA"/>
</dbReference>
<feature type="coiled-coil region" evidence="1">
    <location>
        <begin position="1399"/>
        <end position="1433"/>
    </location>
</feature>
<reference evidence="4 5" key="1">
    <citation type="journal article" date="2018" name="Sci. Rep.">
        <title>A complete Leishmania donovani reference genome identifies novel genetic variations associated with virulence.</title>
        <authorList>
            <person name="Lypaczewski P."/>
            <person name="Hoshizaki J."/>
            <person name="Zhang W.-W."/>
            <person name="McCall L.-I."/>
            <person name="Torcivia-Rodriguez J."/>
            <person name="Simonyan V."/>
            <person name="Kaur A."/>
            <person name="Dewar K."/>
            <person name="Matlashewski G."/>
        </authorList>
    </citation>
    <scope>NUCLEOTIDE SEQUENCE [LARGE SCALE GENOMIC DNA]</scope>
    <source>
        <strain evidence="4 5">LdCL</strain>
    </source>
</reference>
<proteinExistence type="predicted"/>
<sequence length="1547" mass="167381">MRAESVHRTSSVRTSSSHRSTIETRGAPEFDREYARQLSLAKRGRNSSVKTSQRATSVQELPSESQLYGSAALAASRIKDYVATHVTPPRIPHLSSARRSSEHSGKSIGASKVGATHQHSSQALATPTSGEEGAGSETPLFLNSTRRGSAFDDTEAPTAATTSAEASLLLFLIKTILFVGIVFFTVLCAISFVVSVSADYNPSYFAFSVASSTPRPRMRDGTVGRRGWPDRLVPEFHRQMALHTRRALWHVLSHVGVPSFFRLVGSVLAASKAYMWDPVHAMLPRIDRQAHPVLRYIFLNATEDGEGWGLTTVITLAASVARSLVQLVVDPVLIVGRTLQALYRWLGGPTTLFSTSLKPLHATPGNMSSVVAAAQANRTSVTTRAASSALLSLWRPLHSLWGVAMSAYSSLGYTPEPRNYSTSAATIANAFTTPNNSPLSSRIEKTLSRKSAEGASCFVAAQVEVRTAHARRLEGTLWPSLLDAHRHEMEGLAKDDVWELLRGEGDATRRVDVALRAGSLVISIVVTSQVTLESTPRTAGGDVEKTTGAAELARRAQQTAMDAGLQQWSFPRLQAFYNRAVSTAETQMTSAATLAAAVAACEGRVTECQQRCATIRRKLERELHNCTSDATRPSSSRVNEIEEVTKELSAPLRECSDELANCHASLSRSTADLAKQERRAELCERESHESQLTLAAARQGATGAAAVLTESFSNSEAEGQRCAASLAAAAQECKQRVRDTRSSLSADHAKQLTSFKEECARQRSALAKASLEKVKSAVQRTEATCNEQLKANVAVLNESAASALERVQKALTAAKAEAEKCVATCADAAEQARVSFSAERAQLDASCAAQLAALGEETRRTGAAAAQKAEAACTERLSRELSALNSSAATTASELQRETLRSASACDTPRRQARAECEMTLKRVREDCTAQLLEARENSTAAAQRAREEEREAQQRISASNWRLEEERLAAQCAATTQAAVREASQLLAAKHAKAQEEAAIEARRRTTTQLRQRDEACRMQSEALLKRHQAQVRDLGAQVTVCTAQLQAAEATHQEMALKARQVFHAAMADSATEACLEATQHNLHVCADVRKTVEEELHKLPLNASSADAVAQLLKSTVEPGRLMWNFSGASVYAPRGGETTAAGGCQARFTAYLRVSGILFAFLASACVLAKCPRACRLSDDKIARLDTLIAASETATTQRSPTLSSRSRRSRSRHTGRFLADGEAPLSYDVLFEACMTNSSETLLAWHSTCCAALLEQETHRLRGRPHQVNTCRDMSAADAYTSPSESVLGDAHALSLLRGGPARSLSSASTLPVAREDAGRLPQLYAAFINGYYGMLEMYYVDLLSTVVNRELTTRQLQDAKSLAVRQASALHKQSAVVAQLKLSLAEKENPASFSAIKDKLAKAERRAAAQEEMVTLLEKQLKISRDELDKARGVVSSPAPSPRTTVATATATAPESSKPRQMRSLQELADGHADGDSYNTSDFSNLEREPGAHRHPTSPLPVSAQGCPTLPLAVKKSTMVRNPDSTRRYHKLQWSDDLDMT</sequence>
<dbReference type="Proteomes" id="UP000274082">
    <property type="component" value="Chromosome 32"/>
</dbReference>
<evidence type="ECO:0000256" key="3">
    <source>
        <dbReference type="SAM" id="Phobius"/>
    </source>
</evidence>
<accession>A0A3S7X557</accession>
<feature type="region of interest" description="Disordered" evidence="2">
    <location>
        <begin position="1"/>
        <end position="66"/>
    </location>
</feature>
<protein>
    <submittedName>
        <fullName evidence="4">Uncharacterized protein</fullName>
    </submittedName>
</protein>
<dbReference type="VEuPathDB" id="TriTrypDB:LdCL_320008300"/>
<keyword evidence="3" id="KW-1133">Transmembrane helix</keyword>
<evidence type="ECO:0000256" key="2">
    <source>
        <dbReference type="SAM" id="MobiDB-lite"/>
    </source>
</evidence>
<feature type="transmembrane region" description="Helical" evidence="3">
    <location>
        <begin position="168"/>
        <end position="194"/>
    </location>
</feature>
<evidence type="ECO:0000256" key="1">
    <source>
        <dbReference type="SAM" id="Coils"/>
    </source>
</evidence>
<keyword evidence="3" id="KW-0812">Transmembrane</keyword>
<dbReference type="OrthoDB" id="265610at2759"/>
<dbReference type="VEuPathDB" id="TriTrypDB:LDHU3_32.0420"/>
<keyword evidence="3" id="KW-0472">Membrane</keyword>
<feature type="compositionally biased region" description="Low complexity" evidence="2">
    <location>
        <begin position="1442"/>
        <end position="1462"/>
    </location>
</feature>
<feature type="coiled-coil region" evidence="1">
    <location>
        <begin position="786"/>
        <end position="817"/>
    </location>
</feature>
<evidence type="ECO:0000313" key="4">
    <source>
        <dbReference type="EMBL" id="AYU81574.1"/>
    </source>
</evidence>
<organism evidence="4 5">
    <name type="scientific">Leishmania donovani</name>
    <dbReference type="NCBI Taxonomy" id="5661"/>
    <lineage>
        <taxon>Eukaryota</taxon>
        <taxon>Discoba</taxon>
        <taxon>Euglenozoa</taxon>
        <taxon>Kinetoplastea</taxon>
        <taxon>Metakinetoplastina</taxon>
        <taxon>Trypanosomatida</taxon>
        <taxon>Trypanosomatidae</taxon>
        <taxon>Leishmaniinae</taxon>
        <taxon>Leishmania</taxon>
    </lineage>
</organism>
<feature type="compositionally biased region" description="Polar residues" evidence="2">
    <location>
        <begin position="117"/>
        <end position="129"/>
    </location>
</feature>
<feature type="region of interest" description="Disordered" evidence="2">
    <location>
        <begin position="1437"/>
        <end position="1513"/>
    </location>
</feature>
<feature type="region of interest" description="Disordered" evidence="2">
    <location>
        <begin position="89"/>
        <end position="141"/>
    </location>
</feature>
<dbReference type="PANTHER" id="PTHR22538">
    <property type="entry name" value="CILIA- AND FLAGELLA-ASSOCIATED PROTEIN 74"/>
    <property type="match status" value="1"/>
</dbReference>
<feature type="compositionally biased region" description="Polar residues" evidence="2">
    <location>
        <begin position="46"/>
        <end position="66"/>
    </location>
</feature>
<keyword evidence="5" id="KW-1185">Reference proteome</keyword>
<keyword evidence="1" id="KW-0175">Coiled coil</keyword>
<feature type="compositionally biased region" description="Low complexity" evidence="2">
    <location>
        <begin position="8"/>
        <end position="19"/>
    </location>
</feature>
<evidence type="ECO:0000313" key="5">
    <source>
        <dbReference type="Proteomes" id="UP000274082"/>
    </source>
</evidence>
<gene>
    <name evidence="4" type="ORF">LdCL_320008300</name>
</gene>
<feature type="compositionally biased region" description="Basic and acidic residues" evidence="2">
    <location>
        <begin position="20"/>
        <end position="35"/>
    </location>
</feature>
<feature type="region of interest" description="Disordered" evidence="2">
    <location>
        <begin position="1200"/>
        <end position="1220"/>
    </location>
</feature>
<dbReference type="VEuPathDB" id="TriTrypDB:LdBPK_320340.1"/>
<feature type="compositionally biased region" description="Basic residues" evidence="2">
    <location>
        <begin position="1210"/>
        <end position="1220"/>
    </location>
</feature>